<dbReference type="PANTHER" id="PTHR42884">
    <property type="entry name" value="PROPROTEIN CONVERTASE SUBTILISIN/KEXIN-RELATED"/>
    <property type="match status" value="1"/>
</dbReference>
<evidence type="ECO:0000256" key="5">
    <source>
        <dbReference type="PROSITE-ProRule" id="PRU01240"/>
    </source>
</evidence>
<dbReference type="Proteomes" id="UP001152622">
    <property type="component" value="Chromosome 7"/>
</dbReference>
<keyword evidence="2" id="KW-0378">Hydrolase</keyword>
<dbReference type="Pfam" id="PF00082">
    <property type="entry name" value="Peptidase_S8"/>
    <property type="match status" value="1"/>
</dbReference>
<comment type="caution">
    <text evidence="5">Lacks conserved residue(s) required for the propagation of feature annotation.</text>
</comment>
<dbReference type="Gene3D" id="3.40.50.200">
    <property type="entry name" value="Peptidase S8/S53 domain"/>
    <property type="match status" value="1"/>
</dbReference>
<dbReference type="OrthoDB" id="300641at2759"/>
<dbReference type="PANTHER" id="PTHR42884:SF23">
    <property type="entry name" value="FURIN-LIKE PROTEASE 2"/>
    <property type="match status" value="1"/>
</dbReference>
<keyword evidence="4" id="KW-1015">Disulfide bond</keyword>
<evidence type="ECO:0000256" key="6">
    <source>
        <dbReference type="SAM" id="MobiDB-lite"/>
    </source>
</evidence>
<name>A0A9Q1IVJ7_SYNKA</name>
<feature type="domain" description="Peptidase S8/S53" evidence="7">
    <location>
        <begin position="62"/>
        <end position="110"/>
    </location>
</feature>
<keyword evidence="3" id="KW-0720">Serine protease</keyword>
<dbReference type="SUPFAM" id="SSF52743">
    <property type="entry name" value="Subtilisin-like"/>
    <property type="match status" value="1"/>
</dbReference>
<evidence type="ECO:0000259" key="7">
    <source>
        <dbReference type="Pfam" id="PF00082"/>
    </source>
</evidence>
<protein>
    <recommendedName>
        <fullName evidence="7">Peptidase S8/S53 domain-containing protein</fullName>
    </recommendedName>
</protein>
<proteinExistence type="inferred from homology"/>
<comment type="similarity">
    <text evidence="5">Belongs to the peptidase S8 family.</text>
</comment>
<accession>A0A9Q1IVJ7</accession>
<dbReference type="GO" id="GO:0016485">
    <property type="term" value="P:protein processing"/>
    <property type="evidence" value="ECO:0007669"/>
    <property type="project" value="TreeGrafter"/>
</dbReference>
<gene>
    <name evidence="8" type="ORF">SKAU_G00216150</name>
</gene>
<dbReference type="GO" id="GO:0005802">
    <property type="term" value="C:trans-Golgi network"/>
    <property type="evidence" value="ECO:0007669"/>
    <property type="project" value="TreeGrafter"/>
</dbReference>
<dbReference type="PROSITE" id="PS51892">
    <property type="entry name" value="SUBTILASE"/>
    <property type="match status" value="1"/>
</dbReference>
<keyword evidence="9" id="KW-1185">Reference proteome</keyword>
<dbReference type="InterPro" id="IPR036852">
    <property type="entry name" value="Peptidase_S8/S53_dom_sf"/>
</dbReference>
<dbReference type="GO" id="GO:0000139">
    <property type="term" value="C:Golgi membrane"/>
    <property type="evidence" value="ECO:0007669"/>
    <property type="project" value="TreeGrafter"/>
</dbReference>
<evidence type="ECO:0000256" key="2">
    <source>
        <dbReference type="ARBA" id="ARBA00022801"/>
    </source>
</evidence>
<evidence type="ECO:0000256" key="1">
    <source>
        <dbReference type="ARBA" id="ARBA00022670"/>
    </source>
</evidence>
<dbReference type="PROSITE" id="PS00138">
    <property type="entry name" value="SUBTILASE_SER"/>
    <property type="match status" value="1"/>
</dbReference>
<keyword evidence="1" id="KW-0645">Protease</keyword>
<feature type="region of interest" description="Disordered" evidence="6">
    <location>
        <begin position="219"/>
        <end position="248"/>
    </location>
</feature>
<dbReference type="InterPro" id="IPR000209">
    <property type="entry name" value="Peptidase_S8/S53_dom"/>
</dbReference>
<evidence type="ECO:0000256" key="4">
    <source>
        <dbReference type="ARBA" id="ARBA00023157"/>
    </source>
</evidence>
<evidence type="ECO:0000256" key="3">
    <source>
        <dbReference type="ARBA" id="ARBA00022825"/>
    </source>
</evidence>
<organism evidence="8 9">
    <name type="scientific">Synaphobranchus kaupii</name>
    <name type="common">Kaup's arrowtooth eel</name>
    <dbReference type="NCBI Taxonomy" id="118154"/>
    <lineage>
        <taxon>Eukaryota</taxon>
        <taxon>Metazoa</taxon>
        <taxon>Chordata</taxon>
        <taxon>Craniata</taxon>
        <taxon>Vertebrata</taxon>
        <taxon>Euteleostomi</taxon>
        <taxon>Actinopterygii</taxon>
        <taxon>Neopterygii</taxon>
        <taxon>Teleostei</taxon>
        <taxon>Anguilliformes</taxon>
        <taxon>Synaphobranchidae</taxon>
        <taxon>Synaphobranchus</taxon>
    </lineage>
</organism>
<feature type="compositionally biased region" description="Basic and acidic residues" evidence="6">
    <location>
        <begin position="219"/>
        <end position="231"/>
    </location>
</feature>
<evidence type="ECO:0000313" key="8">
    <source>
        <dbReference type="EMBL" id="KAJ8354048.1"/>
    </source>
</evidence>
<sequence length="308" mass="33947">MEAKDSFCGVGITFNVRIGGIRLLDGIVTDSTEAPSLNYNSDFIDIYTCCWGPKDNGVEMVKVSNLDERCVTHFSGTSSAAPIAAGVLALVLEANPDLTWRDVQHLLKRQRFQTQWSLAGLLLEQDITSTTGYYGSARPLLHLFDLKTVLHCDPFPHLAIPQCIVGYFSRCGHGEPNQMNPPAISGQSCAEMLTSLFVSPETVYTSAETRWRKVELRMRSRGGHEGTKSERVPTQLEKGPAERGGGASTVIEKKGGGSFGVYWSALVEWNPEHAGCRCETWEDWEAAALQVPRCEQAAYRLSLTRESD</sequence>
<dbReference type="AlphaFoldDB" id="A0A9Q1IVJ7"/>
<dbReference type="GO" id="GO:0004252">
    <property type="term" value="F:serine-type endopeptidase activity"/>
    <property type="evidence" value="ECO:0007669"/>
    <property type="project" value="InterPro"/>
</dbReference>
<dbReference type="InterPro" id="IPR023828">
    <property type="entry name" value="Peptidase_S8_Ser-AS"/>
</dbReference>
<reference evidence="8" key="1">
    <citation type="journal article" date="2023" name="Science">
        <title>Genome structures resolve the early diversification of teleost fishes.</title>
        <authorList>
            <person name="Parey E."/>
            <person name="Louis A."/>
            <person name="Montfort J."/>
            <person name="Bouchez O."/>
            <person name="Roques C."/>
            <person name="Iampietro C."/>
            <person name="Lluch J."/>
            <person name="Castinel A."/>
            <person name="Donnadieu C."/>
            <person name="Desvignes T."/>
            <person name="Floi Bucao C."/>
            <person name="Jouanno E."/>
            <person name="Wen M."/>
            <person name="Mejri S."/>
            <person name="Dirks R."/>
            <person name="Jansen H."/>
            <person name="Henkel C."/>
            <person name="Chen W.J."/>
            <person name="Zahm M."/>
            <person name="Cabau C."/>
            <person name="Klopp C."/>
            <person name="Thompson A.W."/>
            <person name="Robinson-Rechavi M."/>
            <person name="Braasch I."/>
            <person name="Lecointre G."/>
            <person name="Bobe J."/>
            <person name="Postlethwait J.H."/>
            <person name="Berthelot C."/>
            <person name="Roest Crollius H."/>
            <person name="Guiguen Y."/>
        </authorList>
    </citation>
    <scope>NUCLEOTIDE SEQUENCE</scope>
    <source>
        <strain evidence="8">WJC10195</strain>
    </source>
</reference>
<comment type="caution">
    <text evidence="8">The sequence shown here is derived from an EMBL/GenBank/DDBJ whole genome shotgun (WGS) entry which is preliminary data.</text>
</comment>
<dbReference type="EMBL" id="JAINUF010000007">
    <property type="protein sequence ID" value="KAJ8354048.1"/>
    <property type="molecule type" value="Genomic_DNA"/>
</dbReference>
<evidence type="ECO:0000313" key="9">
    <source>
        <dbReference type="Proteomes" id="UP001152622"/>
    </source>
</evidence>